<protein>
    <submittedName>
        <fullName evidence="1">(raccoon dog) hypothetical protein</fullName>
    </submittedName>
</protein>
<organism evidence="1 2">
    <name type="scientific">Nyctereutes procyonoides</name>
    <name type="common">Raccoon dog</name>
    <name type="synonym">Canis procyonoides</name>
    <dbReference type="NCBI Taxonomy" id="34880"/>
    <lineage>
        <taxon>Eukaryota</taxon>
        <taxon>Metazoa</taxon>
        <taxon>Chordata</taxon>
        <taxon>Craniata</taxon>
        <taxon>Vertebrata</taxon>
        <taxon>Euteleostomi</taxon>
        <taxon>Mammalia</taxon>
        <taxon>Eutheria</taxon>
        <taxon>Laurasiatheria</taxon>
        <taxon>Carnivora</taxon>
        <taxon>Caniformia</taxon>
        <taxon>Canidae</taxon>
        <taxon>Nyctereutes</taxon>
    </lineage>
</organism>
<comment type="caution">
    <text evidence="1">The sequence shown here is derived from an EMBL/GenBank/DDBJ whole genome shotgun (WGS) entry which is preliminary data.</text>
</comment>
<dbReference type="Proteomes" id="UP000645828">
    <property type="component" value="Unassembled WGS sequence"/>
</dbReference>
<name>A0A811XYE5_NYCPR</name>
<dbReference type="AlphaFoldDB" id="A0A811XYE5"/>
<sequence length="79" mass="8766">MLILTQTLTAIERQAALQAAEIGHFKQECPGKPPRPSPRCKGDHWKVDRPHGVWRPVPFLRDLAGLMGPRGLYVSAPVT</sequence>
<evidence type="ECO:0000313" key="1">
    <source>
        <dbReference type="EMBL" id="CAD7669547.1"/>
    </source>
</evidence>
<reference evidence="1" key="1">
    <citation type="submission" date="2020-12" db="EMBL/GenBank/DDBJ databases">
        <authorList>
            <consortium name="Molecular Ecology Group"/>
        </authorList>
    </citation>
    <scope>NUCLEOTIDE SEQUENCE</scope>
    <source>
        <strain evidence="1">TBG_1078</strain>
    </source>
</reference>
<keyword evidence="2" id="KW-1185">Reference proteome</keyword>
<evidence type="ECO:0000313" key="2">
    <source>
        <dbReference type="Proteomes" id="UP000645828"/>
    </source>
</evidence>
<proteinExistence type="predicted"/>
<accession>A0A811XYE5</accession>
<dbReference type="EMBL" id="CAJHUB010000653">
    <property type="protein sequence ID" value="CAD7669547.1"/>
    <property type="molecule type" value="Genomic_DNA"/>
</dbReference>
<gene>
    <name evidence="1" type="ORF">NYPRO_LOCUS2341</name>
</gene>